<feature type="compositionally biased region" description="Polar residues" evidence="5">
    <location>
        <begin position="99"/>
        <end position="133"/>
    </location>
</feature>
<evidence type="ECO:0000256" key="1">
    <source>
        <dbReference type="ARBA" id="ARBA00004167"/>
    </source>
</evidence>
<accession>A0AAE0CYS3</accession>
<comment type="caution">
    <text evidence="7">The sequence shown here is derived from an EMBL/GenBank/DDBJ whole genome shotgun (WGS) entry which is preliminary data.</text>
</comment>
<evidence type="ECO:0000313" key="8">
    <source>
        <dbReference type="Proteomes" id="UP001281614"/>
    </source>
</evidence>
<evidence type="ECO:0000256" key="5">
    <source>
        <dbReference type="SAM" id="MobiDB-lite"/>
    </source>
</evidence>
<evidence type="ECO:0000256" key="3">
    <source>
        <dbReference type="ARBA" id="ARBA00022989"/>
    </source>
</evidence>
<keyword evidence="8" id="KW-1185">Reference proteome</keyword>
<gene>
    <name evidence="7" type="ORF">CKAH01_09551</name>
</gene>
<evidence type="ECO:0000256" key="4">
    <source>
        <dbReference type="ARBA" id="ARBA00023136"/>
    </source>
</evidence>
<proteinExistence type="predicted"/>
<dbReference type="PANTHER" id="PTHR15549:SF30">
    <property type="entry name" value="MID2 DOMAIN-CONTAINING PROTEIN"/>
    <property type="match status" value="1"/>
</dbReference>
<evidence type="ECO:0000256" key="2">
    <source>
        <dbReference type="ARBA" id="ARBA00022692"/>
    </source>
</evidence>
<dbReference type="InterPro" id="IPR051694">
    <property type="entry name" value="Immunoregulatory_rcpt-like"/>
</dbReference>
<feature type="transmembrane region" description="Helical" evidence="6">
    <location>
        <begin position="40"/>
        <end position="64"/>
    </location>
</feature>
<name>A0AAE0CYS3_COLKA</name>
<feature type="region of interest" description="Disordered" evidence="5">
    <location>
        <begin position="69"/>
        <end position="163"/>
    </location>
</feature>
<evidence type="ECO:0000256" key="6">
    <source>
        <dbReference type="SAM" id="Phobius"/>
    </source>
</evidence>
<protein>
    <submittedName>
        <fullName evidence="7">C6 transcription factor</fullName>
    </submittedName>
</protein>
<dbReference type="GO" id="GO:0071944">
    <property type="term" value="C:cell periphery"/>
    <property type="evidence" value="ECO:0007669"/>
    <property type="project" value="UniProtKB-ARBA"/>
</dbReference>
<keyword evidence="2 6" id="KW-0812">Transmembrane</keyword>
<dbReference type="GO" id="GO:0016020">
    <property type="term" value="C:membrane"/>
    <property type="evidence" value="ECO:0007669"/>
    <property type="project" value="UniProtKB-SubCell"/>
</dbReference>
<evidence type="ECO:0000313" key="7">
    <source>
        <dbReference type="EMBL" id="KAK2730304.1"/>
    </source>
</evidence>
<keyword evidence="3 6" id="KW-1133">Transmembrane helix</keyword>
<sequence length="163" mass="16414">MSNVVSSTSSSTSSTSTTFPSIIATVSSSSSNQSHSNTGAIVGGVVGGVAVIALAVCIIVWLIVRRRRGARTSGPPAATNAPEMSQPAIQPYAVPPVQHPTSPDSQAKGWNQQSAPQQRPVSMSPVPQYTPGSHFSGVGGQGAPHEASAVNARGTGNNAAELG</sequence>
<keyword evidence="4 6" id="KW-0472">Membrane</keyword>
<comment type="subcellular location">
    <subcellularLocation>
        <location evidence="1">Membrane</location>
        <topology evidence="1">Single-pass membrane protein</topology>
    </subcellularLocation>
</comment>
<dbReference type="PANTHER" id="PTHR15549">
    <property type="entry name" value="PAIRED IMMUNOGLOBULIN-LIKE TYPE 2 RECEPTOR"/>
    <property type="match status" value="1"/>
</dbReference>
<reference evidence="7" key="1">
    <citation type="submission" date="2023-02" db="EMBL/GenBank/DDBJ databases">
        <title>Colletotrichum kahawae CIFC_Que2 genome sequencing and assembly.</title>
        <authorList>
            <person name="Baroncelli R."/>
        </authorList>
    </citation>
    <scope>NUCLEOTIDE SEQUENCE</scope>
    <source>
        <strain evidence="7">CIFC_Que2</strain>
    </source>
</reference>
<dbReference type="Proteomes" id="UP001281614">
    <property type="component" value="Unassembled WGS sequence"/>
</dbReference>
<dbReference type="EMBL" id="VYYT01000677">
    <property type="protein sequence ID" value="KAK2730304.1"/>
    <property type="molecule type" value="Genomic_DNA"/>
</dbReference>
<organism evidence="7 8">
    <name type="scientific">Colletotrichum kahawae</name>
    <name type="common">Coffee berry disease fungus</name>
    <dbReference type="NCBI Taxonomy" id="34407"/>
    <lineage>
        <taxon>Eukaryota</taxon>
        <taxon>Fungi</taxon>
        <taxon>Dikarya</taxon>
        <taxon>Ascomycota</taxon>
        <taxon>Pezizomycotina</taxon>
        <taxon>Sordariomycetes</taxon>
        <taxon>Hypocreomycetidae</taxon>
        <taxon>Glomerellales</taxon>
        <taxon>Glomerellaceae</taxon>
        <taxon>Colletotrichum</taxon>
        <taxon>Colletotrichum gloeosporioides species complex</taxon>
    </lineage>
</organism>
<feature type="compositionally biased region" description="Polar residues" evidence="5">
    <location>
        <begin position="154"/>
        <end position="163"/>
    </location>
</feature>
<dbReference type="AlphaFoldDB" id="A0AAE0CYS3"/>